<dbReference type="RefSeq" id="WP_126352140.1">
    <property type="nucleotide sequence ID" value="NZ_CP086382.1"/>
</dbReference>
<dbReference type="AlphaFoldDB" id="A0A431VUY8"/>
<evidence type="ECO:0000256" key="5">
    <source>
        <dbReference type="SAM" id="Phobius"/>
    </source>
</evidence>
<comment type="caution">
    <text evidence="7">The sequence shown here is derived from an EMBL/GenBank/DDBJ whole genome shotgun (WGS) entry which is preliminary data.</text>
</comment>
<protein>
    <submittedName>
        <fullName evidence="7">ABC transporter permease</fullName>
    </submittedName>
</protein>
<evidence type="ECO:0000256" key="4">
    <source>
        <dbReference type="ARBA" id="ARBA00023136"/>
    </source>
</evidence>
<dbReference type="OrthoDB" id="63188at2"/>
<evidence type="ECO:0000256" key="2">
    <source>
        <dbReference type="ARBA" id="ARBA00022692"/>
    </source>
</evidence>
<keyword evidence="2 5" id="KW-0812">Transmembrane</keyword>
<dbReference type="GO" id="GO:0140359">
    <property type="term" value="F:ABC-type transporter activity"/>
    <property type="evidence" value="ECO:0007669"/>
    <property type="project" value="InterPro"/>
</dbReference>
<keyword evidence="8" id="KW-1185">Reference proteome</keyword>
<evidence type="ECO:0000256" key="1">
    <source>
        <dbReference type="ARBA" id="ARBA00004141"/>
    </source>
</evidence>
<accession>A0A431VUY8</accession>
<dbReference type="InterPro" id="IPR000412">
    <property type="entry name" value="ABC_2_transport"/>
</dbReference>
<feature type="transmembrane region" description="Helical" evidence="5">
    <location>
        <begin position="150"/>
        <end position="172"/>
    </location>
</feature>
<sequence>MTQTIPTPAAASARPPFWSALAQLTLAESRRLTREPMFLLGTVGFPVLFYSLFGLPRDGMPLEFSRTALLNLAAFSLISLSLFSFGVNVADERKVGWLRLLRASPMPLPTYILAKVLAAWLYGGAAVALLMTFAGVVGGVWLGWGASVEALLKLLLGATPLVALGLALGFLVRPAAAVVVANVASLLLVFASGLAMPLEMLPAFLSRVAPVLPTYHLGVVARSAVGSGANEGLSWLVLLSYTLLFAVIAAVAMRRDEARE</sequence>
<keyword evidence="3 5" id="KW-1133">Transmembrane helix</keyword>
<name>A0A431VUY8_9DEIO</name>
<feature type="transmembrane region" description="Helical" evidence="5">
    <location>
        <begin position="179"/>
        <end position="198"/>
    </location>
</feature>
<organism evidence="7 8">
    <name type="scientific">Deinococcus radiophilus</name>
    <dbReference type="NCBI Taxonomy" id="32062"/>
    <lineage>
        <taxon>Bacteria</taxon>
        <taxon>Thermotogati</taxon>
        <taxon>Deinococcota</taxon>
        <taxon>Deinococci</taxon>
        <taxon>Deinococcales</taxon>
        <taxon>Deinococcaceae</taxon>
        <taxon>Deinococcus</taxon>
    </lineage>
</organism>
<keyword evidence="4 5" id="KW-0472">Membrane</keyword>
<feature type="transmembrane region" description="Helical" evidence="5">
    <location>
        <begin position="111"/>
        <end position="144"/>
    </location>
</feature>
<comment type="subcellular location">
    <subcellularLocation>
        <location evidence="1">Membrane</location>
        <topology evidence="1">Multi-pass membrane protein</topology>
    </subcellularLocation>
</comment>
<dbReference type="InterPro" id="IPR051328">
    <property type="entry name" value="T7SS_ABC-Transporter"/>
</dbReference>
<feature type="transmembrane region" description="Helical" evidence="5">
    <location>
        <begin position="233"/>
        <end position="253"/>
    </location>
</feature>
<feature type="domain" description="ABC-2 type transporter transmembrane" evidence="6">
    <location>
        <begin position="66"/>
        <end position="250"/>
    </location>
</feature>
<dbReference type="PANTHER" id="PTHR43077">
    <property type="entry name" value="TRANSPORT PERMEASE YVFS-RELATED"/>
    <property type="match status" value="1"/>
</dbReference>
<dbReference type="Proteomes" id="UP000277766">
    <property type="component" value="Unassembled WGS sequence"/>
</dbReference>
<feature type="transmembrane region" description="Helical" evidence="5">
    <location>
        <begin position="68"/>
        <end position="90"/>
    </location>
</feature>
<gene>
    <name evidence="7" type="ORF">EJ104_07525</name>
</gene>
<proteinExistence type="predicted"/>
<dbReference type="EMBL" id="RXPE01000013">
    <property type="protein sequence ID" value="RTR26839.1"/>
    <property type="molecule type" value="Genomic_DNA"/>
</dbReference>
<evidence type="ECO:0000259" key="6">
    <source>
        <dbReference type="Pfam" id="PF12698"/>
    </source>
</evidence>
<dbReference type="PANTHER" id="PTHR43077:SF11">
    <property type="entry name" value="TRANSPORT PERMEASE YVFS-RELATED"/>
    <property type="match status" value="1"/>
</dbReference>
<dbReference type="Pfam" id="PF12698">
    <property type="entry name" value="ABC2_membrane_3"/>
    <property type="match status" value="1"/>
</dbReference>
<dbReference type="PIRSF" id="PIRSF006648">
    <property type="entry name" value="DrrB"/>
    <property type="match status" value="1"/>
</dbReference>
<evidence type="ECO:0000313" key="7">
    <source>
        <dbReference type="EMBL" id="RTR26839.1"/>
    </source>
</evidence>
<dbReference type="GO" id="GO:0043190">
    <property type="term" value="C:ATP-binding cassette (ABC) transporter complex"/>
    <property type="evidence" value="ECO:0007669"/>
    <property type="project" value="InterPro"/>
</dbReference>
<evidence type="ECO:0000256" key="3">
    <source>
        <dbReference type="ARBA" id="ARBA00022989"/>
    </source>
</evidence>
<feature type="transmembrane region" description="Helical" evidence="5">
    <location>
        <begin position="37"/>
        <end position="56"/>
    </location>
</feature>
<evidence type="ECO:0000313" key="8">
    <source>
        <dbReference type="Proteomes" id="UP000277766"/>
    </source>
</evidence>
<reference evidence="7 8" key="1">
    <citation type="submission" date="2018-12" db="EMBL/GenBank/DDBJ databases">
        <title>Deinococcus radiophilus ATCC 27603 genome sequencing and assembly.</title>
        <authorList>
            <person name="Maclea K.S."/>
            <person name="Maynard C.R."/>
        </authorList>
    </citation>
    <scope>NUCLEOTIDE SEQUENCE [LARGE SCALE GENOMIC DNA]</scope>
    <source>
        <strain evidence="7 8">ATCC 27603</strain>
    </source>
</reference>
<dbReference type="InterPro" id="IPR013525">
    <property type="entry name" value="ABC2_TM"/>
</dbReference>